<feature type="transmembrane region" description="Helical" evidence="1">
    <location>
        <begin position="12"/>
        <end position="35"/>
    </location>
</feature>
<keyword evidence="1" id="KW-0472">Membrane</keyword>
<evidence type="ECO:0000313" key="3">
    <source>
        <dbReference type="EMBL" id="CUH46200.1"/>
    </source>
</evidence>
<reference evidence="5" key="2">
    <citation type="submission" date="2015-09" db="EMBL/GenBank/DDBJ databases">
        <authorList>
            <person name="Rodrigo-Torres L."/>
            <person name="Arahal D.R."/>
        </authorList>
    </citation>
    <scope>NUCLEOTIDE SEQUENCE [LARGE SCALE GENOMIC DNA]</scope>
    <source>
        <strain evidence="5">CECT 4293</strain>
    </source>
</reference>
<evidence type="ECO:0000313" key="2">
    <source>
        <dbReference type="EMBL" id="CUH42892.1"/>
    </source>
</evidence>
<keyword evidence="1" id="KW-1133">Transmembrane helix</keyword>
<proteinExistence type="predicted"/>
<evidence type="ECO:0000313" key="5">
    <source>
        <dbReference type="Proteomes" id="UP000050786"/>
    </source>
</evidence>
<evidence type="ECO:0000313" key="4">
    <source>
        <dbReference type="Proteomes" id="UP000050783"/>
    </source>
</evidence>
<organism evidence="3 4">
    <name type="scientific">Ruegeria atlantica</name>
    <dbReference type="NCBI Taxonomy" id="81569"/>
    <lineage>
        <taxon>Bacteria</taxon>
        <taxon>Pseudomonadati</taxon>
        <taxon>Pseudomonadota</taxon>
        <taxon>Alphaproteobacteria</taxon>
        <taxon>Rhodobacterales</taxon>
        <taxon>Roseobacteraceae</taxon>
        <taxon>Ruegeria</taxon>
    </lineage>
</organism>
<keyword evidence="5" id="KW-1185">Reference proteome</keyword>
<dbReference type="EMBL" id="CYPS01000032">
    <property type="protein sequence ID" value="CUH42892.1"/>
    <property type="molecule type" value="Genomic_DNA"/>
</dbReference>
<dbReference type="STRING" id="81569.RUM4293_01781"/>
<feature type="transmembrane region" description="Helical" evidence="1">
    <location>
        <begin position="47"/>
        <end position="67"/>
    </location>
</feature>
<dbReference type="RefSeq" id="WP_058272946.1">
    <property type="nucleotide sequence ID" value="NZ_CYPS01000032.1"/>
</dbReference>
<dbReference type="Proteomes" id="UP000050783">
    <property type="component" value="Unassembled WGS sequence"/>
</dbReference>
<dbReference type="GeneID" id="55491686"/>
<gene>
    <name evidence="3" type="ORF">RUA4292_00365</name>
    <name evidence="2" type="ORF">RUM4293_01781</name>
</gene>
<accession>A0A0P1EAQ7</accession>
<evidence type="ECO:0000256" key="1">
    <source>
        <dbReference type="SAM" id="Phobius"/>
    </source>
</evidence>
<dbReference type="AlphaFoldDB" id="A0A0P1EAQ7"/>
<keyword evidence="1" id="KW-0812">Transmembrane</keyword>
<sequence>MIAQSPPWMRPAATIAALFGLLTIFSGGMVLLGGSAVKSAAGDAVPIVLWFNFLAGFVYVVGAVALYKSAVWARRIAWVVGICTALVFLVLITMALGGTPFEWRTVGAMTIRSGFWLAIAIALSRGA</sequence>
<name>A0A0P1EAQ7_9RHOB</name>
<dbReference type="OrthoDB" id="1122739at2"/>
<protein>
    <submittedName>
        <fullName evidence="3">Uncharacterized protein</fullName>
    </submittedName>
</protein>
<reference evidence="3 4" key="1">
    <citation type="submission" date="2015-09" db="EMBL/GenBank/DDBJ databases">
        <authorList>
            <consortium name="Swine Surveillance"/>
        </authorList>
    </citation>
    <scope>NUCLEOTIDE SEQUENCE [LARGE SCALE GENOMIC DNA]</scope>
    <source>
        <strain evidence="3 4">CECT 4292</strain>
        <strain evidence="2">CECT 4293</strain>
    </source>
</reference>
<dbReference type="EMBL" id="CYPU01000008">
    <property type="protein sequence ID" value="CUH46200.1"/>
    <property type="molecule type" value="Genomic_DNA"/>
</dbReference>
<dbReference type="Proteomes" id="UP000050786">
    <property type="component" value="Unassembled WGS sequence"/>
</dbReference>
<feature type="transmembrane region" description="Helical" evidence="1">
    <location>
        <begin position="76"/>
        <end position="97"/>
    </location>
</feature>